<protein>
    <submittedName>
        <fullName evidence="9">L-arabinose transport system permease protein AraQ</fullName>
    </submittedName>
</protein>
<dbReference type="Proteomes" id="UP000306509">
    <property type="component" value="Unassembled WGS sequence"/>
</dbReference>
<organism evidence="9 10">
    <name type="scientific">Robinsoniella peoriensis</name>
    <dbReference type="NCBI Taxonomy" id="180332"/>
    <lineage>
        <taxon>Bacteria</taxon>
        <taxon>Bacillati</taxon>
        <taxon>Bacillota</taxon>
        <taxon>Clostridia</taxon>
        <taxon>Lachnospirales</taxon>
        <taxon>Lachnospiraceae</taxon>
        <taxon>Robinsoniella</taxon>
    </lineage>
</organism>
<feature type="transmembrane region" description="Helical" evidence="7">
    <location>
        <begin position="109"/>
        <end position="129"/>
    </location>
</feature>
<dbReference type="EMBL" id="QGQD01000047">
    <property type="protein sequence ID" value="TLD00798.1"/>
    <property type="molecule type" value="Genomic_DNA"/>
</dbReference>
<accession>A0A4V6HRX9</accession>
<feature type="transmembrane region" description="Helical" evidence="7">
    <location>
        <begin position="260"/>
        <end position="281"/>
    </location>
</feature>
<feature type="transmembrane region" description="Helical" evidence="7">
    <location>
        <begin position="183"/>
        <end position="210"/>
    </location>
</feature>
<dbReference type="RefSeq" id="WP_138002498.1">
    <property type="nucleotide sequence ID" value="NZ_QGQD01000047.1"/>
</dbReference>
<dbReference type="PANTHER" id="PTHR43744">
    <property type="entry name" value="ABC TRANSPORTER PERMEASE PROTEIN MG189-RELATED-RELATED"/>
    <property type="match status" value="1"/>
</dbReference>
<keyword evidence="4 7" id="KW-0812">Transmembrane</keyword>
<keyword evidence="3" id="KW-1003">Cell membrane</keyword>
<comment type="caution">
    <text evidence="9">The sequence shown here is derived from an EMBL/GenBank/DDBJ whole genome shotgun (WGS) entry which is preliminary data.</text>
</comment>
<dbReference type="InterPro" id="IPR035906">
    <property type="entry name" value="MetI-like_sf"/>
</dbReference>
<dbReference type="AlphaFoldDB" id="A0A4V6HRX9"/>
<dbReference type="InterPro" id="IPR000515">
    <property type="entry name" value="MetI-like"/>
</dbReference>
<feature type="transmembrane region" description="Helical" evidence="7">
    <location>
        <begin position="73"/>
        <end position="97"/>
    </location>
</feature>
<feature type="domain" description="ABC transmembrane type-1" evidence="8">
    <location>
        <begin position="74"/>
        <end position="270"/>
    </location>
</feature>
<evidence type="ECO:0000313" key="9">
    <source>
        <dbReference type="EMBL" id="TLD00798.1"/>
    </source>
</evidence>
<evidence type="ECO:0000256" key="3">
    <source>
        <dbReference type="ARBA" id="ARBA00022475"/>
    </source>
</evidence>
<proteinExistence type="inferred from homology"/>
<keyword evidence="2 7" id="KW-0813">Transport</keyword>
<keyword evidence="5 7" id="KW-1133">Transmembrane helix</keyword>
<reference evidence="9 10" key="1">
    <citation type="journal article" date="2019" name="Anaerobe">
        <title>Detection of Robinsoniella peoriensis in multiple bone samples of a trauma patient.</title>
        <authorList>
            <person name="Schrottner P."/>
            <person name="Hartwich K."/>
            <person name="Bunk B."/>
            <person name="Schober I."/>
            <person name="Helbig S."/>
            <person name="Rudolph W.W."/>
            <person name="Gunzer F."/>
        </authorList>
    </citation>
    <scope>NUCLEOTIDE SEQUENCE [LARGE SCALE GENOMIC DNA]</scope>
    <source>
        <strain evidence="9 10">DSM 106044</strain>
    </source>
</reference>
<keyword evidence="10" id="KW-1185">Reference proteome</keyword>
<evidence type="ECO:0000256" key="7">
    <source>
        <dbReference type="RuleBase" id="RU363032"/>
    </source>
</evidence>
<evidence type="ECO:0000256" key="2">
    <source>
        <dbReference type="ARBA" id="ARBA00022448"/>
    </source>
</evidence>
<name>A0A4V6HRX9_9FIRM</name>
<dbReference type="SUPFAM" id="SSF161098">
    <property type="entry name" value="MetI-like"/>
    <property type="match status" value="1"/>
</dbReference>
<dbReference type="Pfam" id="PF00528">
    <property type="entry name" value="BPD_transp_1"/>
    <property type="match status" value="1"/>
</dbReference>
<evidence type="ECO:0000256" key="6">
    <source>
        <dbReference type="ARBA" id="ARBA00023136"/>
    </source>
</evidence>
<dbReference type="Gene3D" id="1.10.3720.10">
    <property type="entry name" value="MetI-like"/>
    <property type="match status" value="1"/>
</dbReference>
<feature type="transmembrane region" description="Helical" evidence="7">
    <location>
        <begin position="12"/>
        <end position="33"/>
    </location>
</feature>
<comment type="subcellular location">
    <subcellularLocation>
        <location evidence="1 7">Cell membrane</location>
        <topology evidence="1 7">Multi-pass membrane protein</topology>
    </subcellularLocation>
</comment>
<dbReference type="CDD" id="cd06261">
    <property type="entry name" value="TM_PBP2"/>
    <property type="match status" value="1"/>
</dbReference>
<evidence type="ECO:0000313" key="10">
    <source>
        <dbReference type="Proteomes" id="UP000306509"/>
    </source>
</evidence>
<sequence>MIQSKSSLRFQVLANTVMAIVTILIIIPFFLLFMSSITSENALIRDGYSFFPKEVSLEAYGYILKNAAGVFRAYGITILVTVIGTVGNTLLSALLAYPLSLKNLPFKRVITFYVFFTMLFNGGLVPSYLMWSGTFHINNTIWAYIMPGFLMSAMNVLLIRTFFANSIPDALFEAAQIDGASQFRIFGTIVLPLGKPILVAMGLFAGLGYWNDWTNGLYYVRDTNLYGIQNLLNKMITDIKVLSSGMSGGGSVAAANIPSASVRMAIAFVAMVPILCCYPFLQKYFAKGIAIGAVKG</sequence>
<gene>
    <name evidence="9" type="primary">araQ_33</name>
    <name evidence="9" type="ORF">DSM106044_02374</name>
</gene>
<dbReference type="GO" id="GO:0005886">
    <property type="term" value="C:plasma membrane"/>
    <property type="evidence" value="ECO:0007669"/>
    <property type="project" value="UniProtKB-SubCell"/>
</dbReference>
<dbReference type="STRING" id="180332.GCA_000797495_00029"/>
<evidence type="ECO:0000256" key="5">
    <source>
        <dbReference type="ARBA" id="ARBA00022989"/>
    </source>
</evidence>
<comment type="similarity">
    <text evidence="7">Belongs to the binding-protein-dependent transport system permease family.</text>
</comment>
<dbReference type="GO" id="GO:0055085">
    <property type="term" value="P:transmembrane transport"/>
    <property type="evidence" value="ECO:0007669"/>
    <property type="project" value="InterPro"/>
</dbReference>
<evidence type="ECO:0000256" key="1">
    <source>
        <dbReference type="ARBA" id="ARBA00004651"/>
    </source>
</evidence>
<evidence type="ECO:0000259" key="8">
    <source>
        <dbReference type="PROSITE" id="PS50928"/>
    </source>
</evidence>
<evidence type="ECO:0000256" key="4">
    <source>
        <dbReference type="ARBA" id="ARBA00022692"/>
    </source>
</evidence>
<dbReference type="PANTHER" id="PTHR43744:SF9">
    <property type="entry name" value="POLYGALACTURONAN_RHAMNOGALACTURONAN TRANSPORT SYSTEM PERMEASE PROTEIN YTCP"/>
    <property type="match status" value="1"/>
</dbReference>
<feature type="transmembrane region" description="Helical" evidence="7">
    <location>
        <begin position="141"/>
        <end position="163"/>
    </location>
</feature>
<dbReference type="PROSITE" id="PS50928">
    <property type="entry name" value="ABC_TM1"/>
    <property type="match status" value="1"/>
</dbReference>
<keyword evidence="6 7" id="KW-0472">Membrane</keyword>